<dbReference type="EMBL" id="CADCTZ010001807">
    <property type="protein sequence ID" value="CAA9419974.1"/>
    <property type="molecule type" value="Genomic_DNA"/>
</dbReference>
<dbReference type="AlphaFoldDB" id="A0A6J4PUL1"/>
<sequence length="46" mass="5065">MRIPRQFVSVAVKKVSAIALKNGRWDGSGPITFSSGQKFVRNCAQK</sequence>
<gene>
    <name evidence="1" type="ORF">AVDCRST_MAG84-7091</name>
</gene>
<organism evidence="1">
    <name type="scientific">uncultured Microcoleus sp</name>
    <dbReference type="NCBI Taxonomy" id="259945"/>
    <lineage>
        <taxon>Bacteria</taxon>
        <taxon>Bacillati</taxon>
        <taxon>Cyanobacteriota</taxon>
        <taxon>Cyanophyceae</taxon>
        <taxon>Oscillatoriophycideae</taxon>
        <taxon>Oscillatoriales</taxon>
        <taxon>Microcoleaceae</taxon>
        <taxon>Microcoleus</taxon>
        <taxon>environmental samples</taxon>
    </lineage>
</organism>
<proteinExistence type="predicted"/>
<evidence type="ECO:0000313" key="1">
    <source>
        <dbReference type="EMBL" id="CAA9419974.1"/>
    </source>
</evidence>
<reference evidence="1" key="1">
    <citation type="submission" date="2020-02" db="EMBL/GenBank/DDBJ databases">
        <authorList>
            <person name="Meier V. D."/>
        </authorList>
    </citation>
    <scope>NUCLEOTIDE SEQUENCE</scope>
    <source>
        <strain evidence="1">AVDCRST_MAG84</strain>
    </source>
</reference>
<protein>
    <submittedName>
        <fullName evidence="1">Uncharacterized protein</fullName>
    </submittedName>
</protein>
<name>A0A6J4PUL1_9CYAN</name>
<accession>A0A6J4PUL1</accession>